<name>A0AAD7WJM6_9TELE</name>
<evidence type="ECO:0000256" key="8">
    <source>
        <dbReference type="PROSITE-ProRule" id="PRU00309"/>
    </source>
</evidence>
<feature type="compositionally biased region" description="Basic and acidic residues" evidence="9">
    <location>
        <begin position="129"/>
        <end position="139"/>
    </location>
</feature>
<keyword evidence="12" id="KW-1185">Reference proteome</keyword>
<dbReference type="SUPFAM" id="SSF69500">
    <property type="entry name" value="DTD-like"/>
    <property type="match status" value="1"/>
</dbReference>
<evidence type="ECO:0000313" key="12">
    <source>
        <dbReference type="Proteomes" id="UP001221898"/>
    </source>
</evidence>
<dbReference type="Pfam" id="PF12017">
    <property type="entry name" value="Tnp_P_element"/>
    <property type="match status" value="1"/>
</dbReference>
<keyword evidence="2" id="KW-0479">Metal-binding</keyword>
<dbReference type="InterPro" id="IPR003732">
    <property type="entry name" value="Daa-tRNA_deacyls_DTD"/>
</dbReference>
<gene>
    <name evidence="11" type="ORF">AAFF_G00411880</name>
</gene>
<evidence type="ECO:0000256" key="9">
    <source>
        <dbReference type="SAM" id="MobiDB-lite"/>
    </source>
</evidence>
<feature type="domain" description="THAP-type" evidence="10">
    <location>
        <begin position="1"/>
        <end position="61"/>
    </location>
</feature>
<evidence type="ECO:0000256" key="4">
    <source>
        <dbReference type="ARBA" id="ARBA00022833"/>
    </source>
</evidence>
<evidence type="ECO:0000256" key="6">
    <source>
        <dbReference type="ARBA" id="ARBA00047676"/>
    </source>
</evidence>
<dbReference type="PANTHER" id="PTHR47696:SF1">
    <property type="entry name" value="THAP DOMAIN-CONTAINING PROTEIN 2"/>
    <property type="match status" value="1"/>
</dbReference>
<dbReference type="GO" id="GO:0003677">
    <property type="term" value="F:DNA binding"/>
    <property type="evidence" value="ECO:0007669"/>
    <property type="project" value="UniProtKB-UniRule"/>
</dbReference>
<dbReference type="SUPFAM" id="SSF57716">
    <property type="entry name" value="Glucocorticoid receptor-like (DNA-binding domain)"/>
    <property type="match status" value="1"/>
</dbReference>
<dbReference type="Pfam" id="PF02580">
    <property type="entry name" value="Tyr_Deacylase"/>
    <property type="match status" value="1"/>
</dbReference>
<dbReference type="InterPro" id="IPR023509">
    <property type="entry name" value="DTD-like_sf"/>
</dbReference>
<dbReference type="Pfam" id="PF05485">
    <property type="entry name" value="THAP"/>
    <property type="match status" value="1"/>
</dbReference>
<keyword evidence="4" id="KW-0862">Zinc</keyword>
<evidence type="ECO:0000256" key="2">
    <source>
        <dbReference type="ARBA" id="ARBA00022723"/>
    </source>
</evidence>
<evidence type="ECO:0000256" key="5">
    <source>
        <dbReference type="ARBA" id="ARBA00023125"/>
    </source>
</evidence>
<dbReference type="EC" id="3.1.1.96" evidence="1"/>
<dbReference type="Proteomes" id="UP001221898">
    <property type="component" value="Unassembled WGS sequence"/>
</dbReference>
<evidence type="ECO:0000313" key="11">
    <source>
        <dbReference type="EMBL" id="KAJ8399476.1"/>
    </source>
</evidence>
<dbReference type="AlphaFoldDB" id="A0AAD7WJM6"/>
<dbReference type="Gene3D" id="3.50.80.10">
    <property type="entry name" value="D-tyrosyl-tRNA(Tyr) deacylase"/>
    <property type="match status" value="1"/>
</dbReference>
<dbReference type="GO" id="GO:0051499">
    <property type="term" value="F:D-aminoacyl-tRNA deacylase activity"/>
    <property type="evidence" value="ECO:0007669"/>
    <property type="project" value="UniProtKB-EC"/>
</dbReference>
<feature type="region of interest" description="Disordered" evidence="9">
    <location>
        <begin position="323"/>
        <end position="343"/>
    </location>
</feature>
<dbReference type="SMART" id="SM00692">
    <property type="entry name" value="DM3"/>
    <property type="match status" value="1"/>
</dbReference>
<dbReference type="InterPro" id="IPR026521">
    <property type="entry name" value="THAP2"/>
</dbReference>
<dbReference type="GO" id="GO:0008270">
    <property type="term" value="F:zinc ion binding"/>
    <property type="evidence" value="ECO:0007669"/>
    <property type="project" value="UniProtKB-KW"/>
</dbReference>
<dbReference type="EMBL" id="JAINUG010000083">
    <property type="protein sequence ID" value="KAJ8399476.1"/>
    <property type="molecule type" value="Genomic_DNA"/>
</dbReference>
<evidence type="ECO:0000259" key="10">
    <source>
        <dbReference type="PROSITE" id="PS50950"/>
    </source>
</evidence>
<proteinExistence type="predicted"/>
<accession>A0AAD7WJM6</accession>
<dbReference type="GO" id="GO:0005737">
    <property type="term" value="C:cytoplasm"/>
    <property type="evidence" value="ECO:0007669"/>
    <property type="project" value="InterPro"/>
</dbReference>
<organism evidence="11 12">
    <name type="scientific">Aldrovandia affinis</name>
    <dbReference type="NCBI Taxonomy" id="143900"/>
    <lineage>
        <taxon>Eukaryota</taxon>
        <taxon>Metazoa</taxon>
        <taxon>Chordata</taxon>
        <taxon>Craniata</taxon>
        <taxon>Vertebrata</taxon>
        <taxon>Euteleostomi</taxon>
        <taxon>Actinopterygii</taxon>
        <taxon>Neopterygii</taxon>
        <taxon>Teleostei</taxon>
        <taxon>Notacanthiformes</taxon>
        <taxon>Halosauridae</taxon>
        <taxon>Aldrovandia</taxon>
    </lineage>
</organism>
<evidence type="ECO:0000256" key="3">
    <source>
        <dbReference type="ARBA" id="ARBA00022771"/>
    </source>
</evidence>
<comment type="catalytic activity">
    <reaction evidence="7">
        <text>a D-aminoacyl-tRNA + H2O = a tRNA + a D-alpha-amino acid + H(+)</text>
        <dbReference type="Rhea" id="RHEA:13953"/>
        <dbReference type="Rhea" id="RHEA-COMP:10123"/>
        <dbReference type="Rhea" id="RHEA-COMP:10124"/>
        <dbReference type="ChEBI" id="CHEBI:15377"/>
        <dbReference type="ChEBI" id="CHEBI:15378"/>
        <dbReference type="ChEBI" id="CHEBI:59871"/>
        <dbReference type="ChEBI" id="CHEBI:78442"/>
        <dbReference type="ChEBI" id="CHEBI:79333"/>
        <dbReference type="EC" id="3.1.1.96"/>
    </reaction>
</comment>
<keyword evidence="3 8" id="KW-0863">Zinc-finger</keyword>
<keyword evidence="5 8" id="KW-0238">DNA-binding</keyword>
<sequence>MGVRFPLKQPERLKKWLHVTQRDDWIPTANSYLCSQHFKEDCFDRTGQTIRIKEGAIPTIVLFPRDEKKCFHLLPNEPCKRKAGDRFVCGRPENLGRSERASLNTERVSQKCPPLSPNATSDVLPPHLDSIKNKVENTPHAEPSTARDPPALAPPQEDLHPAETVESQPSALLVRFSHVPQVEPKPPLPVDHLYAVNDSPAHLKRRYNVVTDKLEGCRKKLKVEKQKVRRSQRDVGKLKTMVKALRMETAHPPSCTEMVEENFSGVPRELLKRMLGQTRGPLEYAEDLKAFAIKLRLLSPKAYDYVRSNLKVALPHPNMVRSWQAHAKGSADSDAATQPEAPAEEEEEVRKNMHARTVIQQCQYARLKIRLEDGNPFADWVEIHKGMVVYICFFKGATEKLVTKMVKALLNVKLFEVEPGKQVSVLELPGSVLVIPQDTLAGKARRRNIHYPNNVDSGKGVRLYASFVTQLESQLTSSSKSVEAGMVVRYGVYGERQALVMDSDGLSTHIMEF</sequence>
<protein>
    <recommendedName>
        <fullName evidence="1">D-aminoacyl-tRNA deacylase</fullName>
        <ecNumber evidence="1">3.1.1.96</ecNumber>
    </recommendedName>
</protein>
<evidence type="ECO:0000256" key="1">
    <source>
        <dbReference type="ARBA" id="ARBA00013056"/>
    </source>
</evidence>
<feature type="region of interest" description="Disordered" evidence="9">
    <location>
        <begin position="100"/>
        <end position="167"/>
    </location>
</feature>
<comment type="catalytic activity">
    <reaction evidence="6">
        <text>glycyl-tRNA(Ala) + H2O = tRNA(Ala) + glycine + H(+)</text>
        <dbReference type="Rhea" id="RHEA:53744"/>
        <dbReference type="Rhea" id="RHEA-COMP:9657"/>
        <dbReference type="Rhea" id="RHEA-COMP:13640"/>
        <dbReference type="ChEBI" id="CHEBI:15377"/>
        <dbReference type="ChEBI" id="CHEBI:15378"/>
        <dbReference type="ChEBI" id="CHEBI:57305"/>
        <dbReference type="ChEBI" id="CHEBI:78442"/>
        <dbReference type="ChEBI" id="CHEBI:78522"/>
        <dbReference type="EC" id="3.1.1.96"/>
    </reaction>
</comment>
<dbReference type="PROSITE" id="PS50950">
    <property type="entry name" value="ZF_THAP"/>
    <property type="match status" value="1"/>
</dbReference>
<dbReference type="InterPro" id="IPR006612">
    <property type="entry name" value="THAP_Znf"/>
</dbReference>
<evidence type="ECO:0000256" key="7">
    <source>
        <dbReference type="ARBA" id="ARBA00048018"/>
    </source>
</evidence>
<reference evidence="11" key="1">
    <citation type="journal article" date="2023" name="Science">
        <title>Genome structures resolve the early diversification of teleost fishes.</title>
        <authorList>
            <person name="Parey E."/>
            <person name="Louis A."/>
            <person name="Montfort J."/>
            <person name="Bouchez O."/>
            <person name="Roques C."/>
            <person name="Iampietro C."/>
            <person name="Lluch J."/>
            <person name="Castinel A."/>
            <person name="Donnadieu C."/>
            <person name="Desvignes T."/>
            <person name="Floi Bucao C."/>
            <person name="Jouanno E."/>
            <person name="Wen M."/>
            <person name="Mejri S."/>
            <person name="Dirks R."/>
            <person name="Jansen H."/>
            <person name="Henkel C."/>
            <person name="Chen W.J."/>
            <person name="Zahm M."/>
            <person name="Cabau C."/>
            <person name="Klopp C."/>
            <person name="Thompson A.W."/>
            <person name="Robinson-Rechavi M."/>
            <person name="Braasch I."/>
            <person name="Lecointre G."/>
            <person name="Bobe J."/>
            <person name="Postlethwait J.H."/>
            <person name="Berthelot C."/>
            <person name="Roest Crollius H."/>
            <person name="Guiguen Y."/>
        </authorList>
    </citation>
    <scope>NUCLEOTIDE SEQUENCE</scope>
    <source>
        <strain evidence="11">NC1722</strain>
    </source>
</reference>
<dbReference type="SMART" id="SM00980">
    <property type="entry name" value="THAP"/>
    <property type="match status" value="1"/>
</dbReference>
<comment type="caution">
    <text evidence="11">The sequence shown here is derived from an EMBL/GenBank/DDBJ whole genome shotgun (WGS) entry which is preliminary data.</text>
</comment>
<dbReference type="PANTHER" id="PTHR47696">
    <property type="entry name" value="THAP DOMAIN-CONTAINING PROTEIN 2"/>
    <property type="match status" value="1"/>
</dbReference>
<dbReference type="InterPro" id="IPR021896">
    <property type="entry name" value="THAP9-like_HTH"/>
</dbReference>